<dbReference type="EMBL" id="CP109546">
    <property type="protein sequence ID" value="WTZ13322.1"/>
    <property type="molecule type" value="Genomic_DNA"/>
</dbReference>
<accession>A0AAU3I9R4</accession>
<sequence length="140" mass="15499">MADSAAGLVGTRNDADAGLGGRSSQALQLIEMAERTLSSAVIYERERGATWAQIANYLGISPSEAEERYTPAIQRWNEAFEEPYKLDETRRKRVPQLPTAAYDPHYACKQLDQWARLHLVGIDDRQAVSASLIKSDPPPA</sequence>
<gene>
    <name evidence="1" type="ORF">OG699_38365</name>
</gene>
<proteinExistence type="predicted"/>
<protein>
    <recommendedName>
        <fullName evidence="2">RNA polymerase sigma factor 70 region 4 type 2 domain-containing protein</fullName>
    </recommendedName>
</protein>
<organism evidence="1">
    <name type="scientific">Streptomyces sp. NBC_01393</name>
    <dbReference type="NCBI Taxonomy" id="2903851"/>
    <lineage>
        <taxon>Bacteria</taxon>
        <taxon>Bacillati</taxon>
        <taxon>Actinomycetota</taxon>
        <taxon>Actinomycetes</taxon>
        <taxon>Kitasatosporales</taxon>
        <taxon>Streptomycetaceae</taxon>
        <taxon>Streptomyces</taxon>
    </lineage>
</organism>
<evidence type="ECO:0008006" key="2">
    <source>
        <dbReference type="Google" id="ProtNLM"/>
    </source>
</evidence>
<dbReference type="AlphaFoldDB" id="A0AAU3I9R4"/>
<name>A0AAU3I9R4_9ACTN</name>
<reference evidence="1" key="1">
    <citation type="submission" date="2022-10" db="EMBL/GenBank/DDBJ databases">
        <title>The complete genomes of actinobacterial strains from the NBC collection.</title>
        <authorList>
            <person name="Joergensen T.S."/>
            <person name="Alvarez Arevalo M."/>
            <person name="Sterndorff E.B."/>
            <person name="Faurdal D."/>
            <person name="Vuksanovic O."/>
            <person name="Mourched A.-S."/>
            <person name="Charusanti P."/>
            <person name="Shaw S."/>
            <person name="Blin K."/>
            <person name="Weber T."/>
        </authorList>
    </citation>
    <scope>NUCLEOTIDE SEQUENCE</scope>
    <source>
        <strain evidence="1">NBC_01393</strain>
    </source>
</reference>
<evidence type="ECO:0000313" key="1">
    <source>
        <dbReference type="EMBL" id="WTZ13322.1"/>
    </source>
</evidence>